<dbReference type="InterPro" id="IPR016185">
    <property type="entry name" value="PreATP-grasp_dom_sf"/>
</dbReference>
<accession>A0ABS3G9G7</accession>
<proteinExistence type="predicted"/>
<evidence type="ECO:0000256" key="5">
    <source>
        <dbReference type="PROSITE-ProRule" id="PRU00409"/>
    </source>
</evidence>
<gene>
    <name evidence="8" type="ORF">J0656_18655</name>
</gene>
<name>A0ABS3G9G7_9FLAO</name>
<dbReference type="SUPFAM" id="SSF56059">
    <property type="entry name" value="Glutathione synthetase ATP-binding domain-like"/>
    <property type="match status" value="1"/>
</dbReference>
<protein>
    <submittedName>
        <fullName evidence="8">Acetyl-CoA carboxylase biotin carboxylase subunit</fullName>
    </submittedName>
</protein>
<evidence type="ECO:0000259" key="7">
    <source>
        <dbReference type="PROSITE" id="PS50979"/>
    </source>
</evidence>
<dbReference type="PANTHER" id="PTHR18866:SF33">
    <property type="entry name" value="METHYLCROTONOYL-COA CARBOXYLASE SUBUNIT ALPHA, MITOCHONDRIAL-RELATED"/>
    <property type="match status" value="1"/>
</dbReference>
<dbReference type="PROSITE" id="PS50975">
    <property type="entry name" value="ATP_GRASP"/>
    <property type="match status" value="1"/>
</dbReference>
<keyword evidence="9" id="KW-1185">Reference proteome</keyword>
<dbReference type="InterPro" id="IPR005479">
    <property type="entry name" value="CPAse_ATP-bd"/>
</dbReference>
<keyword evidence="3 5" id="KW-0067">ATP-binding</keyword>
<dbReference type="NCBIfam" id="NF006367">
    <property type="entry name" value="PRK08591.1"/>
    <property type="match status" value="1"/>
</dbReference>
<keyword evidence="1" id="KW-0436">Ligase</keyword>
<sequence>MKIKSILIANRGEIAVRIIRAAKSLGLKTVQVYSDADADSMAVKMADEAINIGSPMASKSYLNINLLVETAKRAKVDAIHPGYGFLSENADFADATREAGIIFIGPRGATIRKLGDKVAARQLAKEAGVPTVPGSDGRLEDLDEAIKVAKDIGYPLMVKALAGGGGKGIRIVNNEEELKTMYSVAFNEAKAIFGDGGLYIEKYIQKARHIEVQILGDGENFIHCYERECSIQRRRQKIWEEAPAIGIPEDVLDKMHKSSVELIKKVSYRGAGTVEYVYDNDTQEFYFIETNTRIQVEHPVTGMITGIDLVAEMIKIAGGMPLEIKQEDVKVKGHAIECRINAEDTTKNFMPCPGKIEKLSIPEGAGIRFDTFIYEGYTIPMYYDSLIGKLIVLGDNREDALKRLREVLRNISIEGIETTIPLHAQLAENEDVIKGSVDTQFLMKMLDSKD</sequence>
<evidence type="ECO:0000256" key="4">
    <source>
        <dbReference type="ARBA" id="ARBA00023267"/>
    </source>
</evidence>
<evidence type="ECO:0000256" key="3">
    <source>
        <dbReference type="ARBA" id="ARBA00022840"/>
    </source>
</evidence>
<dbReference type="EMBL" id="JAFLNL010000015">
    <property type="protein sequence ID" value="MBO0356046.1"/>
    <property type="molecule type" value="Genomic_DNA"/>
</dbReference>
<comment type="caution">
    <text evidence="8">The sequence shown here is derived from an EMBL/GenBank/DDBJ whole genome shotgun (WGS) entry which is preliminary data.</text>
</comment>
<dbReference type="SMART" id="SM00878">
    <property type="entry name" value="Biotin_carb_C"/>
    <property type="match status" value="1"/>
</dbReference>
<dbReference type="Pfam" id="PF02786">
    <property type="entry name" value="CPSase_L_D2"/>
    <property type="match status" value="1"/>
</dbReference>
<dbReference type="RefSeq" id="WP_207036637.1">
    <property type="nucleotide sequence ID" value="NZ_JAFLNL010000015.1"/>
</dbReference>
<dbReference type="Gene3D" id="3.30.470.20">
    <property type="entry name" value="ATP-grasp fold, B domain"/>
    <property type="match status" value="1"/>
</dbReference>
<dbReference type="Proteomes" id="UP000664044">
    <property type="component" value="Unassembled WGS sequence"/>
</dbReference>
<dbReference type="NCBIfam" id="NF009471">
    <property type="entry name" value="PRK12833.1"/>
    <property type="match status" value="1"/>
</dbReference>
<dbReference type="InterPro" id="IPR005482">
    <property type="entry name" value="Biotin_COase_C"/>
</dbReference>
<dbReference type="InterPro" id="IPR011764">
    <property type="entry name" value="Biotin_carboxylation_dom"/>
</dbReference>
<organism evidence="8 9">
    <name type="scientific">Flagellimonas aurea</name>
    <dbReference type="NCBI Taxonomy" id="2915619"/>
    <lineage>
        <taxon>Bacteria</taxon>
        <taxon>Pseudomonadati</taxon>
        <taxon>Bacteroidota</taxon>
        <taxon>Flavobacteriia</taxon>
        <taxon>Flavobacteriales</taxon>
        <taxon>Flavobacteriaceae</taxon>
        <taxon>Flagellimonas</taxon>
    </lineage>
</organism>
<reference evidence="8 9" key="1">
    <citation type="submission" date="2021-03" db="EMBL/GenBank/DDBJ databases">
        <title>Muricauda lutimaris sp. nov. and Muricauda ruestringensis sp. nov, two marine members of the Flavobacteriaceae isolated from deep sea sediments of Western Pacific.</title>
        <authorList>
            <person name="Zhao S."/>
            <person name="Liu R."/>
        </authorList>
    </citation>
    <scope>NUCLEOTIDE SEQUENCE [LARGE SCALE GENOMIC DNA]</scope>
    <source>
        <strain evidence="8 9">BC31-1-A7</strain>
    </source>
</reference>
<evidence type="ECO:0000313" key="8">
    <source>
        <dbReference type="EMBL" id="MBO0356046.1"/>
    </source>
</evidence>
<dbReference type="PROSITE" id="PS50979">
    <property type="entry name" value="BC"/>
    <property type="match status" value="1"/>
</dbReference>
<dbReference type="Pfam" id="PF02785">
    <property type="entry name" value="Biotin_carb_C"/>
    <property type="match status" value="1"/>
</dbReference>
<evidence type="ECO:0000259" key="6">
    <source>
        <dbReference type="PROSITE" id="PS50975"/>
    </source>
</evidence>
<dbReference type="SUPFAM" id="SSF51246">
    <property type="entry name" value="Rudiment single hybrid motif"/>
    <property type="match status" value="1"/>
</dbReference>
<dbReference type="InterPro" id="IPR011054">
    <property type="entry name" value="Rudment_hybrid_motif"/>
</dbReference>
<keyword evidence="4" id="KW-0092">Biotin</keyword>
<evidence type="ECO:0000256" key="2">
    <source>
        <dbReference type="ARBA" id="ARBA00022741"/>
    </source>
</evidence>
<dbReference type="SUPFAM" id="SSF52440">
    <property type="entry name" value="PreATP-grasp domain"/>
    <property type="match status" value="1"/>
</dbReference>
<dbReference type="InterPro" id="IPR050856">
    <property type="entry name" value="Biotin_carboxylase_complex"/>
</dbReference>
<dbReference type="InterPro" id="IPR011761">
    <property type="entry name" value="ATP-grasp"/>
</dbReference>
<evidence type="ECO:0000256" key="1">
    <source>
        <dbReference type="ARBA" id="ARBA00022598"/>
    </source>
</evidence>
<dbReference type="Pfam" id="PF00289">
    <property type="entry name" value="Biotin_carb_N"/>
    <property type="match status" value="1"/>
</dbReference>
<dbReference type="PANTHER" id="PTHR18866">
    <property type="entry name" value="CARBOXYLASE:PYRUVATE/ACETYL-COA/PROPIONYL-COA CARBOXYLASE"/>
    <property type="match status" value="1"/>
</dbReference>
<feature type="domain" description="Biotin carboxylation" evidence="7">
    <location>
        <begin position="2"/>
        <end position="447"/>
    </location>
</feature>
<dbReference type="InterPro" id="IPR005481">
    <property type="entry name" value="BC-like_N"/>
</dbReference>
<evidence type="ECO:0000313" key="9">
    <source>
        <dbReference type="Proteomes" id="UP000664044"/>
    </source>
</evidence>
<feature type="domain" description="ATP-grasp" evidence="6">
    <location>
        <begin position="121"/>
        <end position="318"/>
    </location>
</feature>
<keyword evidence="2 5" id="KW-0547">Nucleotide-binding</keyword>